<dbReference type="EMBL" id="JACHXO010000002">
    <property type="protein sequence ID" value="MBB3193991.1"/>
    <property type="molecule type" value="Genomic_DNA"/>
</dbReference>
<proteinExistence type="predicted"/>
<dbReference type="Pfam" id="PF04402">
    <property type="entry name" value="SIMPL"/>
    <property type="match status" value="1"/>
</dbReference>
<dbReference type="RefSeq" id="WP_246409694.1">
    <property type="nucleotide sequence ID" value="NZ_JACHXO010000002.1"/>
</dbReference>
<comment type="caution">
    <text evidence="2">The sequence shown here is derived from an EMBL/GenBank/DDBJ whole genome shotgun (WGS) entry which is preliminary data.</text>
</comment>
<name>A0ABR6GPG7_9BURK</name>
<reference evidence="2 3" key="1">
    <citation type="submission" date="2020-08" db="EMBL/GenBank/DDBJ databases">
        <title>Genomic Encyclopedia of Type Strains, Phase III (KMG-III): the genomes of soil and plant-associated and newly described type strains.</title>
        <authorList>
            <person name="Whitman W."/>
        </authorList>
    </citation>
    <scope>NUCLEOTIDE SEQUENCE [LARGE SCALE GENOMIC DNA]</scope>
    <source>
        <strain evidence="2 3">CECT 7247</strain>
    </source>
</reference>
<evidence type="ECO:0000256" key="1">
    <source>
        <dbReference type="SAM" id="SignalP"/>
    </source>
</evidence>
<dbReference type="Proteomes" id="UP000574369">
    <property type="component" value="Unassembled WGS sequence"/>
</dbReference>
<dbReference type="PANTHER" id="PTHR34387:SF1">
    <property type="entry name" value="PERIPLASMIC IMMUNOGENIC PROTEIN"/>
    <property type="match status" value="1"/>
</dbReference>
<feature type="signal peptide" evidence="1">
    <location>
        <begin position="1"/>
        <end position="25"/>
    </location>
</feature>
<gene>
    <name evidence="2" type="ORF">FHS28_001376</name>
</gene>
<evidence type="ECO:0000313" key="2">
    <source>
        <dbReference type="EMBL" id="MBB3193991.1"/>
    </source>
</evidence>
<sequence>MTRKQHWLVMGTLLAAAAAAPWAHAQAPERRTDVLNLQASASIEVARDMLSLTFSTTREGKEPGGVQTELKQALEAALAEARKVAKPGQVDVEAGSLSVYPRYGQPTGKASNQPQITGWQGSVELVVKGRDMDAISRLTSRITSLNIANVSYGLSREAREKAEQSVVADAIANYKTKAGLYAQQFGYRGFQIGEVSVNTDGGAPEMVGLSRMKTMAAPAADMALPVESGKTTVTVTVNGNVVMTR</sequence>
<keyword evidence="1" id="KW-0732">Signal</keyword>
<dbReference type="Gene3D" id="3.30.70.2970">
    <property type="entry name" value="Protein of unknown function (DUF541), domain 2"/>
    <property type="match status" value="1"/>
</dbReference>
<feature type="chain" id="PRO_5045832298" evidence="1">
    <location>
        <begin position="26"/>
        <end position="245"/>
    </location>
</feature>
<dbReference type="InterPro" id="IPR007497">
    <property type="entry name" value="SIMPL/DUF541"/>
</dbReference>
<organism evidence="2 3">
    <name type="scientific">Roseateles terrae</name>
    <dbReference type="NCBI Taxonomy" id="431060"/>
    <lineage>
        <taxon>Bacteria</taxon>
        <taxon>Pseudomonadati</taxon>
        <taxon>Pseudomonadota</taxon>
        <taxon>Betaproteobacteria</taxon>
        <taxon>Burkholderiales</taxon>
        <taxon>Sphaerotilaceae</taxon>
        <taxon>Roseateles</taxon>
    </lineage>
</organism>
<protein>
    <submittedName>
        <fullName evidence="2">Secreted protein</fullName>
    </submittedName>
</protein>
<dbReference type="Gene3D" id="3.30.110.170">
    <property type="entry name" value="Protein of unknown function (DUF541), domain 1"/>
    <property type="match status" value="1"/>
</dbReference>
<dbReference type="InterPro" id="IPR052022">
    <property type="entry name" value="26kDa_periplasmic_antigen"/>
</dbReference>
<evidence type="ECO:0000313" key="3">
    <source>
        <dbReference type="Proteomes" id="UP000574369"/>
    </source>
</evidence>
<keyword evidence="3" id="KW-1185">Reference proteome</keyword>
<accession>A0ABR6GPG7</accession>
<dbReference type="PANTHER" id="PTHR34387">
    <property type="entry name" value="SLR1258 PROTEIN"/>
    <property type="match status" value="1"/>
</dbReference>